<dbReference type="Gene3D" id="3.40.50.360">
    <property type="match status" value="1"/>
</dbReference>
<proteinExistence type="predicted"/>
<dbReference type="NCBIfam" id="TIGR03567">
    <property type="entry name" value="FMN_reduc_SsuE"/>
    <property type="match status" value="1"/>
</dbReference>
<dbReference type="InterPro" id="IPR005025">
    <property type="entry name" value="FMN_Rdtase-like_dom"/>
</dbReference>
<dbReference type="InterPro" id="IPR051814">
    <property type="entry name" value="NAD(P)H-dep_FMN_reductase"/>
</dbReference>
<feature type="domain" description="NADPH-dependent FMN reductase-like" evidence="4">
    <location>
        <begin position="4"/>
        <end position="139"/>
    </location>
</feature>
<dbReference type="PANTHER" id="PTHR43408:SF1">
    <property type="entry name" value="FMN REDUCTASE (NADPH)"/>
    <property type="match status" value="1"/>
</dbReference>
<dbReference type="Pfam" id="PF03358">
    <property type="entry name" value="FMN_red"/>
    <property type="match status" value="1"/>
</dbReference>
<organism evidence="5 6">
    <name type="scientific">Oceanobacillus caeni</name>
    <dbReference type="NCBI Taxonomy" id="405946"/>
    <lineage>
        <taxon>Bacteria</taxon>
        <taxon>Bacillati</taxon>
        <taxon>Bacillota</taxon>
        <taxon>Bacilli</taxon>
        <taxon>Bacillales</taxon>
        <taxon>Bacillaceae</taxon>
        <taxon>Oceanobacillus</taxon>
    </lineage>
</organism>
<evidence type="ECO:0000259" key="4">
    <source>
        <dbReference type="Pfam" id="PF03358"/>
    </source>
</evidence>
<dbReference type="PANTHER" id="PTHR43408">
    <property type="entry name" value="FMN REDUCTASE (NADPH)"/>
    <property type="match status" value="1"/>
</dbReference>
<evidence type="ECO:0000313" key="6">
    <source>
        <dbReference type="Proteomes" id="UP000037854"/>
    </source>
</evidence>
<accession>A0ABR5MFG9</accession>
<protein>
    <submittedName>
        <fullName evidence="5">FMN reductase</fullName>
    </submittedName>
</protein>
<keyword evidence="6" id="KW-1185">Reference proteome</keyword>
<evidence type="ECO:0000313" key="5">
    <source>
        <dbReference type="EMBL" id="KPH70892.1"/>
    </source>
</evidence>
<keyword evidence="3" id="KW-0560">Oxidoreductase</keyword>
<evidence type="ECO:0000256" key="2">
    <source>
        <dbReference type="ARBA" id="ARBA00022643"/>
    </source>
</evidence>
<gene>
    <name evidence="5" type="ORF">AFL42_16545</name>
</gene>
<dbReference type="InterPro" id="IPR029039">
    <property type="entry name" value="Flavoprotein-like_sf"/>
</dbReference>
<dbReference type="SUPFAM" id="SSF52218">
    <property type="entry name" value="Flavoproteins"/>
    <property type="match status" value="1"/>
</dbReference>
<evidence type="ECO:0000256" key="3">
    <source>
        <dbReference type="ARBA" id="ARBA00023002"/>
    </source>
</evidence>
<reference evidence="5 6" key="1">
    <citation type="submission" date="2015-07" db="EMBL/GenBank/DDBJ databases">
        <title>High-quality draft genome sequence of Oceanobacillus caeni HM6, a bacillus isolated from a human feces.</title>
        <authorList>
            <person name="Kumar J."/>
            <person name="Verma M.K."/>
            <person name="Pandey R."/>
            <person name="Bhambi M."/>
            <person name="Chauhan N."/>
        </authorList>
    </citation>
    <scope>NUCLEOTIDE SEQUENCE [LARGE SCALE GENOMIC DNA]</scope>
    <source>
        <strain evidence="5 6">HM6</strain>
    </source>
</reference>
<keyword evidence="1" id="KW-0285">Flavoprotein</keyword>
<dbReference type="Proteomes" id="UP000037854">
    <property type="component" value="Unassembled WGS sequence"/>
</dbReference>
<dbReference type="EMBL" id="LGTK01000099">
    <property type="protein sequence ID" value="KPH70892.1"/>
    <property type="molecule type" value="Genomic_DNA"/>
</dbReference>
<name>A0ABR5MFG9_9BACI</name>
<dbReference type="RefSeq" id="WP_060669264.1">
    <property type="nucleotide sequence ID" value="NZ_JAHHXM010000058.1"/>
</dbReference>
<comment type="caution">
    <text evidence="5">The sequence shown here is derived from an EMBL/GenBank/DDBJ whole genome shotgun (WGS) entry which is preliminary data.</text>
</comment>
<evidence type="ECO:0000256" key="1">
    <source>
        <dbReference type="ARBA" id="ARBA00022630"/>
    </source>
</evidence>
<sequence>MSDIVIVSGSPSSISKSERILYYLGDLVKQEGFLIKHISVKGVDAKDLLFGNFESPEIKEIARRLGKAKGVIVGSPVYKASYSGVLKALFDILPQDVLQDTPVLPVMTGGSPSHLLALEYTLKPLLASMKAQNLKGLYFQDSQLDMTSDHLIADESMLNRTNKQIEYFLGKIRREQPVF</sequence>
<dbReference type="InterPro" id="IPR020048">
    <property type="entry name" value="NADPH-dep_FMN_reduc_SsuE"/>
</dbReference>
<keyword evidence="2" id="KW-0288">FMN</keyword>